<evidence type="ECO:0000313" key="3">
    <source>
        <dbReference type="Proteomes" id="UP000270342"/>
    </source>
</evidence>
<dbReference type="EMBL" id="RBZU01000019">
    <property type="protein sequence ID" value="RKP44745.1"/>
    <property type="molecule type" value="Genomic_DNA"/>
</dbReference>
<dbReference type="InterPro" id="IPR044038">
    <property type="entry name" value="dATP/dGTP_diPOhydrolase_N"/>
</dbReference>
<accession>A0A494X200</accession>
<dbReference type="AlphaFoldDB" id="A0A494X200"/>
<protein>
    <recommendedName>
        <fullName evidence="1">dATP/dGTP diphosphohydrolase N-terminal domain-containing protein</fullName>
    </recommendedName>
</protein>
<feature type="domain" description="dATP/dGTP diphosphohydrolase N-terminal" evidence="1">
    <location>
        <begin position="15"/>
        <end position="112"/>
    </location>
</feature>
<keyword evidence="3" id="KW-1185">Reference proteome</keyword>
<name>A0A494X200_9BURK</name>
<organism evidence="2 3">
    <name type="scientific">Pararobbsia silviterrae</name>
    <dbReference type="NCBI Taxonomy" id="1792498"/>
    <lineage>
        <taxon>Bacteria</taxon>
        <taxon>Pseudomonadati</taxon>
        <taxon>Pseudomonadota</taxon>
        <taxon>Betaproteobacteria</taxon>
        <taxon>Burkholderiales</taxon>
        <taxon>Burkholderiaceae</taxon>
        <taxon>Pararobbsia</taxon>
    </lineage>
</organism>
<dbReference type="Proteomes" id="UP000270342">
    <property type="component" value="Unassembled WGS sequence"/>
</dbReference>
<evidence type="ECO:0000259" key="1">
    <source>
        <dbReference type="Pfam" id="PF18909"/>
    </source>
</evidence>
<proteinExistence type="predicted"/>
<dbReference type="Pfam" id="PF18909">
    <property type="entry name" value="dGTP_diPhyd_N"/>
    <property type="match status" value="1"/>
</dbReference>
<dbReference type="RefSeq" id="WP_121091292.1">
    <property type="nucleotide sequence ID" value="NZ_RBZU01000019.1"/>
</dbReference>
<gene>
    <name evidence="2" type="ORF">D7S86_27375</name>
</gene>
<evidence type="ECO:0000313" key="2">
    <source>
        <dbReference type="EMBL" id="RKP44745.1"/>
    </source>
</evidence>
<sequence>MIETDPKGLDSRVMGAKTDAQKVRPSLILNDMPRAILAIAQLGTIAVRLKYSPGSWLQVERGIERFTDAMDRHRLAEGLEVFDENTPGFEEVRHATSVAWNALARLELILREAHARRPVSIEFVAVA</sequence>
<reference evidence="2 3" key="1">
    <citation type="submission" date="2018-10" db="EMBL/GenBank/DDBJ databases">
        <title>Robbsia sp. DHC34, isolated from soil.</title>
        <authorList>
            <person name="Gao Z.-H."/>
            <person name="Qiu L.-H."/>
        </authorList>
    </citation>
    <scope>NUCLEOTIDE SEQUENCE [LARGE SCALE GENOMIC DNA]</scope>
    <source>
        <strain evidence="2 3">DHC34</strain>
    </source>
</reference>
<comment type="caution">
    <text evidence="2">The sequence shown here is derived from an EMBL/GenBank/DDBJ whole genome shotgun (WGS) entry which is preliminary data.</text>
</comment>